<dbReference type="PROSITE" id="PS00297">
    <property type="entry name" value="HSP70_1"/>
    <property type="match status" value="1"/>
</dbReference>
<evidence type="ECO:0000256" key="2">
    <source>
        <dbReference type="ARBA" id="ARBA00022741"/>
    </source>
</evidence>
<dbReference type="CDD" id="cd24029">
    <property type="entry name" value="ASKHA_NBD_HSP70_DnaK_HscA_HscC"/>
    <property type="match status" value="1"/>
</dbReference>
<dbReference type="PANTHER" id="PTHR19375">
    <property type="entry name" value="HEAT SHOCK PROTEIN 70KDA"/>
    <property type="match status" value="1"/>
</dbReference>
<evidence type="ECO:0000313" key="7">
    <source>
        <dbReference type="Proteomes" id="UP000609651"/>
    </source>
</evidence>
<gene>
    <name evidence="6" type="primary">dnaK_3</name>
    <name evidence="6" type="ORF">LzC2_07360</name>
</gene>
<evidence type="ECO:0000313" key="6">
    <source>
        <dbReference type="EMBL" id="NNJ24677.1"/>
    </source>
</evidence>
<reference evidence="6 7" key="1">
    <citation type="journal article" date="2020" name="Syst. Appl. Microbiol.">
        <title>Alienimonas chondri sp. nov., a novel planctomycete isolated from the biofilm of the red alga Chondrus crispus.</title>
        <authorList>
            <person name="Vitorino I."/>
            <person name="Albuquerque L."/>
            <person name="Wiegand S."/>
            <person name="Kallscheuer N."/>
            <person name="da Costa M.S."/>
            <person name="Lobo-da-Cunha A."/>
            <person name="Jogler C."/>
            <person name="Lage O.M."/>
        </authorList>
    </citation>
    <scope>NUCLEOTIDE SEQUENCE [LARGE SCALE GENOMIC DNA]</scope>
    <source>
        <strain evidence="6 7">LzC2</strain>
    </source>
</reference>
<organism evidence="6 7">
    <name type="scientific">Alienimonas chondri</name>
    <dbReference type="NCBI Taxonomy" id="2681879"/>
    <lineage>
        <taxon>Bacteria</taxon>
        <taxon>Pseudomonadati</taxon>
        <taxon>Planctomycetota</taxon>
        <taxon>Planctomycetia</taxon>
        <taxon>Planctomycetales</taxon>
        <taxon>Planctomycetaceae</taxon>
        <taxon>Alienimonas</taxon>
    </lineage>
</organism>
<comment type="similarity">
    <text evidence="1 4">Belongs to the heat shock protein 70 family.</text>
</comment>
<dbReference type="EMBL" id="WTPX01000014">
    <property type="protein sequence ID" value="NNJ24677.1"/>
    <property type="molecule type" value="Genomic_DNA"/>
</dbReference>
<name>A0ABX1VBL7_9PLAN</name>
<keyword evidence="7" id="KW-1185">Reference proteome</keyword>
<dbReference type="InterPro" id="IPR018181">
    <property type="entry name" value="Heat_shock_70_CS"/>
</dbReference>
<dbReference type="InterPro" id="IPR029047">
    <property type="entry name" value="HSP70_peptide-bd_sf"/>
</dbReference>
<dbReference type="Gene3D" id="3.90.640.10">
    <property type="entry name" value="Actin, Chain A, domain 4"/>
    <property type="match status" value="1"/>
</dbReference>
<dbReference type="Gene3D" id="3.30.420.40">
    <property type="match status" value="2"/>
</dbReference>
<dbReference type="SUPFAM" id="SSF53067">
    <property type="entry name" value="Actin-like ATPase domain"/>
    <property type="match status" value="2"/>
</dbReference>
<dbReference type="PROSITE" id="PS01036">
    <property type="entry name" value="HSP70_3"/>
    <property type="match status" value="1"/>
</dbReference>
<dbReference type="RefSeq" id="WP_171183884.1">
    <property type="nucleotide sequence ID" value="NZ_WTPX01000014.1"/>
</dbReference>
<evidence type="ECO:0000256" key="1">
    <source>
        <dbReference type="ARBA" id="ARBA00007381"/>
    </source>
</evidence>
<feature type="compositionally biased region" description="Low complexity" evidence="5">
    <location>
        <begin position="538"/>
        <end position="551"/>
    </location>
</feature>
<dbReference type="InterPro" id="IPR043129">
    <property type="entry name" value="ATPase_NBD"/>
</dbReference>
<feature type="region of interest" description="Disordered" evidence="5">
    <location>
        <begin position="521"/>
        <end position="611"/>
    </location>
</feature>
<sequence length="611" mass="64541">MPAAGSPDIPSESKAGKRVRRVGIDLGTTFSSLAVLDKHGNPVSVPNAAGELATPSVVLFEPGGKVVVGTEAARRAVSDGGRVVQQAKRFLSEPGKRWEIGDRKVTPTEVSALILRELLRSARARFGELDEAVVTVPVQFGDAERRRTVVAAKSAGLKRVTLIDEPVAAALDHILAGPNAEEGGLWFTELADETTVLVFDLGGGTLDLAVVEYGANGVKVRAAGGDPKLGGVDFTAAIADALAGQFARENADLDILADPRDDVDSEQALMNEAEDVKRSLSVREATQINIVHAGRRKSYKVERDQLNALTAHLVKRAEEQVTALIREHTKGWGEIDAVLLTGGSTRIPAVRAMLKRLAGTTPSTELSPDQSVAHGACLYAGLLAQDEAFAKNLLGDRADDGEWQDKLSKAVPTQRTGRGLGILVRQAKTNAHVPHYLIPPNSAIPASATQVYGTVRPGQQRVRLRVVQAGPTPEAPPTELGDCVVAPLPEGLPENAPIAVTLSLDASGLVHTTAVEQTGGVRAEAKIVPPDVQRSKAKPAAASPKPSSPGSKSEEISESLAEKPTTIGSQPPPPAPSRTGKEADEGESEFWDIVAPEVKKQRRKRPAGKRT</sequence>
<evidence type="ECO:0000256" key="5">
    <source>
        <dbReference type="SAM" id="MobiDB-lite"/>
    </source>
</evidence>
<evidence type="ECO:0000256" key="3">
    <source>
        <dbReference type="ARBA" id="ARBA00022840"/>
    </source>
</evidence>
<comment type="caution">
    <text evidence="6">The sequence shown here is derived from an EMBL/GenBank/DDBJ whole genome shotgun (WGS) entry which is preliminary data.</text>
</comment>
<proteinExistence type="inferred from homology"/>
<dbReference type="InterPro" id="IPR013126">
    <property type="entry name" value="Hsp_70_fam"/>
</dbReference>
<feature type="compositionally biased region" description="Basic residues" evidence="5">
    <location>
        <begin position="600"/>
        <end position="611"/>
    </location>
</feature>
<keyword evidence="3 4" id="KW-0067">ATP-binding</keyword>
<keyword evidence="2 4" id="KW-0547">Nucleotide-binding</keyword>
<dbReference type="Proteomes" id="UP000609651">
    <property type="component" value="Unassembled WGS sequence"/>
</dbReference>
<dbReference type="PRINTS" id="PR00301">
    <property type="entry name" value="HEATSHOCK70"/>
</dbReference>
<dbReference type="Gene3D" id="2.60.34.10">
    <property type="entry name" value="Substrate Binding Domain Of DNAk, Chain A, domain 1"/>
    <property type="match status" value="1"/>
</dbReference>
<evidence type="ECO:0000256" key="4">
    <source>
        <dbReference type="RuleBase" id="RU003322"/>
    </source>
</evidence>
<accession>A0ABX1VBL7</accession>
<protein>
    <submittedName>
        <fullName evidence="6">Chaperone protein DnaK</fullName>
    </submittedName>
</protein>
<dbReference type="Pfam" id="PF00012">
    <property type="entry name" value="HSP70"/>
    <property type="match status" value="3"/>
</dbReference>
<dbReference type="SUPFAM" id="SSF100920">
    <property type="entry name" value="Heat shock protein 70kD (HSP70), peptide-binding domain"/>
    <property type="match status" value="1"/>
</dbReference>